<comment type="caution">
    <text evidence="2">The sequence shown here is derived from an EMBL/GenBank/DDBJ whole genome shotgun (WGS) entry which is preliminary data.</text>
</comment>
<feature type="domain" description="NERD" evidence="1">
    <location>
        <begin position="33"/>
        <end position="147"/>
    </location>
</feature>
<dbReference type="RefSeq" id="WP_244055058.1">
    <property type="nucleotide sequence ID" value="NZ_BQXH01000007.1"/>
</dbReference>
<keyword evidence="3" id="KW-1185">Reference proteome</keyword>
<dbReference type="Pfam" id="PF08378">
    <property type="entry name" value="NERD"/>
    <property type="match status" value="1"/>
</dbReference>
<proteinExistence type="predicted"/>
<protein>
    <recommendedName>
        <fullName evidence="1">NERD domain-containing protein</fullName>
    </recommendedName>
</protein>
<name>A0ABQ5JJ59_9LACO</name>
<evidence type="ECO:0000259" key="1">
    <source>
        <dbReference type="PROSITE" id="PS50965"/>
    </source>
</evidence>
<dbReference type="EMBL" id="BQXH01000007">
    <property type="protein sequence ID" value="GKS81302.1"/>
    <property type="molecule type" value="Genomic_DNA"/>
</dbReference>
<dbReference type="PROSITE" id="PS50965">
    <property type="entry name" value="NERD"/>
    <property type="match status" value="1"/>
</dbReference>
<reference evidence="2" key="1">
    <citation type="journal article" date="2022" name="Int. J. Syst. Evol. Microbiol.">
        <title>A novel species of lactic acid bacteria, Ligilactobacillus pabuli sp. nov., isolated from alfalfa silage.</title>
        <authorList>
            <person name="Tohno M."/>
            <person name="Tanizawa Y."/>
            <person name="Sawada H."/>
            <person name="Sakamoto M."/>
            <person name="Ohkuma M."/>
            <person name="Kobayashi H."/>
        </authorList>
    </citation>
    <scope>NUCLEOTIDE SEQUENCE</scope>
    <source>
        <strain evidence="2">AF129</strain>
    </source>
</reference>
<gene>
    <name evidence="2" type="ORF">LPAF129_09880</name>
</gene>
<accession>A0ABQ5JJ59</accession>
<sequence length="338" mass="39875">MRYKTCELQYLETLSRRTKLTATESAKLFALENGFKGELQLDLALQQAQLPPQLILTDLTLQYHQQVTQLDQLFCLGNTIYLSDAKNYQGHYLFSEHSWSHNGKKLPHNIFGQIDRAQDILGCILQENHLDLSVQTNIIFTNPAVQLEIVDPLAHSCQRIGAYRDYVADLVQQKLPLPQQSDMRWKKVLQAYQIPPYHLQHDFSRELSHRQLRPGICCSRCQHFDWQESFYSLTCQNCGTVEAKEEAYVRTICDYGVLFFQHDLKLHDLMHFFGKQAKENYLLRMLRKHFTHRTSPGKKRSYQNKGAIFQYLFANQSQYFHHIQQRVNWTQRTQYKNE</sequence>
<dbReference type="Proteomes" id="UP001055149">
    <property type="component" value="Unassembled WGS sequence"/>
</dbReference>
<evidence type="ECO:0000313" key="3">
    <source>
        <dbReference type="Proteomes" id="UP001055149"/>
    </source>
</evidence>
<organism evidence="2 3">
    <name type="scientific">Ligilactobacillus pabuli</name>
    <dbReference type="NCBI Taxonomy" id="2886039"/>
    <lineage>
        <taxon>Bacteria</taxon>
        <taxon>Bacillati</taxon>
        <taxon>Bacillota</taxon>
        <taxon>Bacilli</taxon>
        <taxon>Lactobacillales</taxon>
        <taxon>Lactobacillaceae</taxon>
        <taxon>Ligilactobacillus</taxon>
    </lineage>
</organism>
<evidence type="ECO:0000313" key="2">
    <source>
        <dbReference type="EMBL" id="GKS81302.1"/>
    </source>
</evidence>
<dbReference type="InterPro" id="IPR011528">
    <property type="entry name" value="NERD"/>
</dbReference>